<keyword evidence="6" id="KW-0418">Kinase</keyword>
<feature type="domain" description="Histidine kinase" evidence="5">
    <location>
        <begin position="267"/>
        <end position="473"/>
    </location>
</feature>
<dbReference type="PRINTS" id="PR00344">
    <property type="entry name" value="BCTRLSENSOR"/>
</dbReference>
<dbReference type="PROSITE" id="PS50109">
    <property type="entry name" value="HIS_KIN"/>
    <property type="match status" value="1"/>
</dbReference>
<evidence type="ECO:0000313" key="7">
    <source>
        <dbReference type="Proteomes" id="UP000526501"/>
    </source>
</evidence>
<dbReference type="GO" id="GO:0000155">
    <property type="term" value="F:phosphorelay sensor kinase activity"/>
    <property type="evidence" value="ECO:0007669"/>
    <property type="project" value="TreeGrafter"/>
</dbReference>
<dbReference type="Pfam" id="PF02518">
    <property type="entry name" value="HATPase_c"/>
    <property type="match status" value="1"/>
</dbReference>
<feature type="transmembrane region" description="Helical" evidence="4">
    <location>
        <begin position="20"/>
        <end position="44"/>
    </location>
</feature>
<comment type="caution">
    <text evidence="6">The sequence shown here is derived from an EMBL/GenBank/DDBJ whole genome shotgun (WGS) entry which is preliminary data.</text>
</comment>
<evidence type="ECO:0000259" key="5">
    <source>
        <dbReference type="PROSITE" id="PS50109"/>
    </source>
</evidence>
<gene>
    <name evidence="6" type="ORF">H5P27_09855</name>
</gene>
<dbReference type="RefSeq" id="WP_185660231.1">
    <property type="nucleotide sequence ID" value="NZ_CAWPOO010000012.1"/>
</dbReference>
<dbReference type="SUPFAM" id="SSF55874">
    <property type="entry name" value="ATPase domain of HSP90 chaperone/DNA topoisomerase II/histidine kinase"/>
    <property type="match status" value="1"/>
</dbReference>
<dbReference type="InterPro" id="IPR004358">
    <property type="entry name" value="Sig_transdc_His_kin-like_C"/>
</dbReference>
<keyword evidence="3" id="KW-0597">Phosphoprotein</keyword>
<sequence>MKEEIQAETKVLLPPDRSGLLGVFSLLLVMVSFVGVVVWVSFSVRDEIRSQFMSRDAYVLSLMVENELRKAESEYLLFSFETLSEDQVWASLLESAGANGVFAARLYSVEGSMLKSTIETFDGYEHGKSLALEAFSKNKFVTDLLEDATLDDFGVLNFGDSETFSALAVYLPLRSGMDNTPLGVAAYLLDGRTLEDEFKTLDRRLIRQGATASGVGCLAIILISGFAWSRLLDSKRKLADKSIHLQKANQELAMLARTSALGSVTAHLIHGLKNPLAAVRQVLQAKRQGGVGLDEEDWVDADDAAKRMHQLVQEVVEMLQDASLSSGYDLEEEDLKQELTRRFGPIAETMHIGFEVDCTGRGELESHRASLALLIVSNLVQNALDAVGDGGDVRVSIAFGEVDAVFLVRDNGPGVPEDRRKNLFLPMGSEKSGGTGIGLAISKQLSEQLSARLSYAGSEGQGAVFELVVPLKGKE</sequence>
<organism evidence="6 7">
    <name type="scientific">Pelagicoccus albus</name>
    <dbReference type="NCBI Taxonomy" id="415222"/>
    <lineage>
        <taxon>Bacteria</taxon>
        <taxon>Pseudomonadati</taxon>
        <taxon>Verrucomicrobiota</taxon>
        <taxon>Opitutia</taxon>
        <taxon>Puniceicoccales</taxon>
        <taxon>Pelagicoccaceae</taxon>
        <taxon>Pelagicoccus</taxon>
    </lineage>
</organism>
<accession>A0A7X1E8N8</accession>
<name>A0A7X1E8N8_9BACT</name>
<dbReference type="CDD" id="cd00075">
    <property type="entry name" value="HATPase"/>
    <property type="match status" value="1"/>
</dbReference>
<dbReference type="PANTHER" id="PTHR43547:SF2">
    <property type="entry name" value="HYBRID SIGNAL TRANSDUCTION HISTIDINE KINASE C"/>
    <property type="match status" value="1"/>
</dbReference>
<dbReference type="SMART" id="SM00387">
    <property type="entry name" value="HATPase_c"/>
    <property type="match status" value="1"/>
</dbReference>
<evidence type="ECO:0000256" key="2">
    <source>
        <dbReference type="ARBA" id="ARBA00012438"/>
    </source>
</evidence>
<dbReference type="Proteomes" id="UP000526501">
    <property type="component" value="Unassembled WGS sequence"/>
</dbReference>
<dbReference type="InterPro" id="IPR005467">
    <property type="entry name" value="His_kinase_dom"/>
</dbReference>
<evidence type="ECO:0000256" key="1">
    <source>
        <dbReference type="ARBA" id="ARBA00000085"/>
    </source>
</evidence>
<keyword evidence="4" id="KW-0472">Membrane</keyword>
<dbReference type="InterPro" id="IPR003594">
    <property type="entry name" value="HATPase_dom"/>
</dbReference>
<dbReference type="AlphaFoldDB" id="A0A7X1E8N8"/>
<dbReference type="Gene3D" id="3.30.565.10">
    <property type="entry name" value="Histidine kinase-like ATPase, C-terminal domain"/>
    <property type="match status" value="1"/>
</dbReference>
<feature type="transmembrane region" description="Helical" evidence="4">
    <location>
        <begin position="209"/>
        <end position="228"/>
    </location>
</feature>
<keyword evidence="7" id="KW-1185">Reference proteome</keyword>
<dbReference type="PANTHER" id="PTHR43547">
    <property type="entry name" value="TWO-COMPONENT HISTIDINE KINASE"/>
    <property type="match status" value="1"/>
</dbReference>
<reference evidence="6 7" key="1">
    <citation type="submission" date="2020-07" db="EMBL/GenBank/DDBJ databases">
        <authorList>
            <person name="Feng X."/>
        </authorList>
    </citation>
    <scope>NUCLEOTIDE SEQUENCE [LARGE SCALE GENOMIC DNA]</scope>
    <source>
        <strain evidence="6 7">JCM23202</strain>
    </source>
</reference>
<evidence type="ECO:0000256" key="3">
    <source>
        <dbReference type="ARBA" id="ARBA00022553"/>
    </source>
</evidence>
<dbReference type="EMBL" id="JACHVC010000012">
    <property type="protein sequence ID" value="MBC2606348.1"/>
    <property type="molecule type" value="Genomic_DNA"/>
</dbReference>
<dbReference type="InterPro" id="IPR036890">
    <property type="entry name" value="HATPase_C_sf"/>
</dbReference>
<keyword evidence="4" id="KW-0812">Transmembrane</keyword>
<evidence type="ECO:0000313" key="6">
    <source>
        <dbReference type="EMBL" id="MBC2606348.1"/>
    </source>
</evidence>
<comment type="catalytic activity">
    <reaction evidence="1">
        <text>ATP + protein L-histidine = ADP + protein N-phospho-L-histidine.</text>
        <dbReference type="EC" id="2.7.13.3"/>
    </reaction>
</comment>
<dbReference type="EC" id="2.7.13.3" evidence="2"/>
<proteinExistence type="predicted"/>
<protein>
    <recommendedName>
        <fullName evidence="2">histidine kinase</fullName>
        <ecNumber evidence="2">2.7.13.3</ecNumber>
    </recommendedName>
</protein>
<evidence type="ECO:0000256" key="4">
    <source>
        <dbReference type="SAM" id="Phobius"/>
    </source>
</evidence>
<keyword evidence="4" id="KW-1133">Transmembrane helix</keyword>
<keyword evidence="6" id="KW-0808">Transferase</keyword>